<dbReference type="Proteomes" id="UP000516437">
    <property type="component" value="Chromosome 1"/>
</dbReference>
<sequence>MSKRLCTSSQVEDEQPPALMLEQHTTIIMSRSIVVERHIKLEDFYDLTFEDRTLLKVVEQAGWLPFLQRTYYAMKNMARNFKERSMEVTVCNVLITFSPNELARFLHYERDLTTFLNLPMSEEGWPTKAEVFRTMLGKDTPFWREAT</sequence>
<evidence type="ECO:0000313" key="1">
    <source>
        <dbReference type="EMBL" id="KAB1226751.1"/>
    </source>
</evidence>
<gene>
    <name evidence="1" type="ORF">CJ030_MR1G022550</name>
</gene>
<proteinExistence type="predicted"/>
<reference evidence="1 2" key="1">
    <citation type="journal article" date="2019" name="Plant Biotechnol. J.">
        <title>The red bayberry genome and genetic basis of sex determination.</title>
        <authorList>
            <person name="Jia H.M."/>
            <person name="Jia H.J."/>
            <person name="Cai Q.L."/>
            <person name="Wang Y."/>
            <person name="Zhao H.B."/>
            <person name="Yang W.F."/>
            <person name="Wang G.Y."/>
            <person name="Li Y.H."/>
            <person name="Zhan D.L."/>
            <person name="Shen Y.T."/>
            <person name="Niu Q.F."/>
            <person name="Chang L."/>
            <person name="Qiu J."/>
            <person name="Zhao L."/>
            <person name="Xie H.B."/>
            <person name="Fu W.Y."/>
            <person name="Jin J."/>
            <person name="Li X.W."/>
            <person name="Jiao Y."/>
            <person name="Zhou C.C."/>
            <person name="Tu T."/>
            <person name="Chai C.Y."/>
            <person name="Gao J.L."/>
            <person name="Fan L.J."/>
            <person name="van de Weg E."/>
            <person name="Wang J.Y."/>
            <person name="Gao Z.S."/>
        </authorList>
    </citation>
    <scope>NUCLEOTIDE SEQUENCE [LARGE SCALE GENOMIC DNA]</scope>
    <source>
        <tissue evidence="1">Leaves</tissue>
    </source>
</reference>
<accession>A0A6A1WNC7</accession>
<protein>
    <submittedName>
        <fullName evidence="1">Uncharacterized protein</fullName>
    </submittedName>
</protein>
<comment type="caution">
    <text evidence="1">The sequence shown here is derived from an EMBL/GenBank/DDBJ whole genome shotgun (WGS) entry which is preliminary data.</text>
</comment>
<evidence type="ECO:0000313" key="2">
    <source>
        <dbReference type="Proteomes" id="UP000516437"/>
    </source>
</evidence>
<dbReference type="EMBL" id="RXIC02000019">
    <property type="protein sequence ID" value="KAB1226751.1"/>
    <property type="molecule type" value="Genomic_DNA"/>
</dbReference>
<keyword evidence="2" id="KW-1185">Reference proteome</keyword>
<dbReference type="AlphaFoldDB" id="A0A6A1WNC7"/>
<name>A0A6A1WNC7_9ROSI</name>
<dbReference type="OrthoDB" id="1559178at2759"/>
<organism evidence="1 2">
    <name type="scientific">Morella rubra</name>
    <name type="common">Chinese bayberry</name>
    <dbReference type="NCBI Taxonomy" id="262757"/>
    <lineage>
        <taxon>Eukaryota</taxon>
        <taxon>Viridiplantae</taxon>
        <taxon>Streptophyta</taxon>
        <taxon>Embryophyta</taxon>
        <taxon>Tracheophyta</taxon>
        <taxon>Spermatophyta</taxon>
        <taxon>Magnoliopsida</taxon>
        <taxon>eudicotyledons</taxon>
        <taxon>Gunneridae</taxon>
        <taxon>Pentapetalae</taxon>
        <taxon>rosids</taxon>
        <taxon>fabids</taxon>
        <taxon>Fagales</taxon>
        <taxon>Myricaceae</taxon>
        <taxon>Morella</taxon>
    </lineage>
</organism>